<protein>
    <submittedName>
        <fullName evidence="1">Uncharacterized protein</fullName>
    </submittedName>
</protein>
<keyword evidence="2" id="KW-1185">Reference proteome</keyword>
<name>A0ABX0M805_9BURK</name>
<reference evidence="1 2" key="1">
    <citation type="submission" date="2019-09" db="EMBL/GenBank/DDBJ databases">
        <title>Taxonomy of Antarctic Massilia spp.: description of Massilia rubra sp. nov., Massilia aquatica sp. nov., Massilia mucilaginosa sp. nov., Massilia frigida sp. nov. isolated from streams, lakes and regoliths.</title>
        <authorList>
            <person name="Holochova P."/>
            <person name="Sedlacek I."/>
            <person name="Kralova S."/>
            <person name="Maslanova I."/>
            <person name="Busse H.-J."/>
            <person name="Stankova E."/>
            <person name="Vrbovska V."/>
            <person name="Kovarovic V."/>
            <person name="Bartak M."/>
            <person name="Svec P."/>
            <person name="Pantucek R."/>
        </authorList>
    </citation>
    <scope>NUCLEOTIDE SEQUENCE [LARGE SCALE GENOMIC DNA]</scope>
    <source>
        <strain evidence="1 2">CCM 8693</strain>
    </source>
</reference>
<evidence type="ECO:0000313" key="2">
    <source>
        <dbReference type="Proteomes" id="UP000819052"/>
    </source>
</evidence>
<accession>A0ABX0M805</accession>
<comment type="caution">
    <text evidence="1">The sequence shown here is derived from an EMBL/GenBank/DDBJ whole genome shotgun (WGS) entry which is preliminary data.</text>
</comment>
<evidence type="ECO:0000313" key="1">
    <source>
        <dbReference type="EMBL" id="NHZ40537.1"/>
    </source>
</evidence>
<gene>
    <name evidence="1" type="ORF">F1609_10285</name>
</gene>
<organism evidence="1 2">
    <name type="scientific">Massilia aquatica</name>
    <dbReference type="NCBI Taxonomy" id="2609000"/>
    <lineage>
        <taxon>Bacteria</taxon>
        <taxon>Pseudomonadati</taxon>
        <taxon>Pseudomonadota</taxon>
        <taxon>Betaproteobacteria</taxon>
        <taxon>Burkholderiales</taxon>
        <taxon>Oxalobacteraceae</taxon>
        <taxon>Telluria group</taxon>
        <taxon>Massilia</taxon>
    </lineage>
</organism>
<proteinExistence type="predicted"/>
<dbReference type="EMBL" id="VVIW01000004">
    <property type="protein sequence ID" value="NHZ40537.1"/>
    <property type="molecule type" value="Genomic_DNA"/>
</dbReference>
<sequence length="64" mass="6934">MVWAPACAGETTINAAHITPSKKRFHLFSPNPCTSRYLPATITPRSKTLSETAESTLQITLTAC</sequence>
<dbReference type="Proteomes" id="UP000819052">
    <property type="component" value="Unassembled WGS sequence"/>
</dbReference>